<protein>
    <submittedName>
        <fullName evidence="1">Uncharacterized protein</fullName>
    </submittedName>
</protein>
<reference evidence="1" key="1">
    <citation type="journal article" date="2014" name="Front. Microbiol.">
        <title>High frequency of phylogenetically diverse reductive dehalogenase-homologous genes in deep subseafloor sedimentary metagenomes.</title>
        <authorList>
            <person name="Kawai M."/>
            <person name="Futagami T."/>
            <person name="Toyoda A."/>
            <person name="Takaki Y."/>
            <person name="Nishi S."/>
            <person name="Hori S."/>
            <person name="Arai W."/>
            <person name="Tsubouchi T."/>
            <person name="Morono Y."/>
            <person name="Uchiyama I."/>
            <person name="Ito T."/>
            <person name="Fujiyama A."/>
            <person name="Inagaki F."/>
            <person name="Takami H."/>
        </authorList>
    </citation>
    <scope>NUCLEOTIDE SEQUENCE</scope>
    <source>
        <strain evidence="1">Expedition CK06-06</strain>
    </source>
</reference>
<proteinExistence type="predicted"/>
<accession>X1IYE1</accession>
<gene>
    <name evidence="1" type="ORF">S03H2_49992</name>
</gene>
<dbReference type="AlphaFoldDB" id="X1IYE1"/>
<organism evidence="1">
    <name type="scientific">marine sediment metagenome</name>
    <dbReference type="NCBI Taxonomy" id="412755"/>
    <lineage>
        <taxon>unclassified sequences</taxon>
        <taxon>metagenomes</taxon>
        <taxon>ecological metagenomes</taxon>
    </lineage>
</organism>
<comment type="caution">
    <text evidence="1">The sequence shown here is derived from an EMBL/GenBank/DDBJ whole genome shotgun (WGS) entry which is preliminary data.</text>
</comment>
<sequence length="60" mass="7406">CRYLKILHYKKSSEIIMKFIRNYLEYMVSYKRLSRTEIIKAFTYSRKNENDDISFNTNLD</sequence>
<name>X1IYE1_9ZZZZ</name>
<feature type="non-terminal residue" evidence="1">
    <location>
        <position position="1"/>
    </location>
</feature>
<evidence type="ECO:0000313" key="1">
    <source>
        <dbReference type="EMBL" id="GAH62553.1"/>
    </source>
</evidence>
<dbReference type="EMBL" id="BARU01031623">
    <property type="protein sequence ID" value="GAH62553.1"/>
    <property type="molecule type" value="Genomic_DNA"/>
</dbReference>